<dbReference type="Pfam" id="PF13923">
    <property type="entry name" value="zf-C3HC4_2"/>
    <property type="match status" value="1"/>
</dbReference>
<evidence type="ECO:0000256" key="6">
    <source>
        <dbReference type="ARBA" id="ARBA00022840"/>
    </source>
</evidence>
<dbReference type="Pfam" id="PF26021">
    <property type="entry name" value="Ferritin_C144_05"/>
    <property type="match status" value="1"/>
</dbReference>
<protein>
    <recommendedName>
        <fullName evidence="13">RING-type domain-containing protein</fullName>
    </recommendedName>
</protein>
<keyword evidence="6" id="KW-0067">ATP-binding</keyword>
<gene>
    <name evidence="11" type="ORF">HMPREF1541_06935</name>
</gene>
<evidence type="ECO:0008006" key="13">
    <source>
        <dbReference type="Google" id="ProtNLM"/>
    </source>
</evidence>
<reference evidence="11 12" key="1">
    <citation type="submission" date="2013-03" db="EMBL/GenBank/DDBJ databases">
        <title>The Genome Sequence of Phialophora europaea CBS 101466.</title>
        <authorList>
            <consortium name="The Broad Institute Genomics Platform"/>
            <person name="Cuomo C."/>
            <person name="de Hoog S."/>
            <person name="Gorbushina A."/>
            <person name="Walker B."/>
            <person name="Young S.K."/>
            <person name="Zeng Q."/>
            <person name="Gargeya S."/>
            <person name="Fitzgerald M."/>
            <person name="Haas B."/>
            <person name="Abouelleil A."/>
            <person name="Allen A.W."/>
            <person name="Alvarado L."/>
            <person name="Arachchi H.M."/>
            <person name="Berlin A.M."/>
            <person name="Chapman S.B."/>
            <person name="Gainer-Dewar J."/>
            <person name="Goldberg J."/>
            <person name="Griggs A."/>
            <person name="Gujja S."/>
            <person name="Hansen M."/>
            <person name="Howarth C."/>
            <person name="Imamovic A."/>
            <person name="Ireland A."/>
            <person name="Larimer J."/>
            <person name="McCowan C."/>
            <person name="Murphy C."/>
            <person name="Pearson M."/>
            <person name="Poon T.W."/>
            <person name="Priest M."/>
            <person name="Roberts A."/>
            <person name="Saif S."/>
            <person name="Shea T."/>
            <person name="Sisk P."/>
            <person name="Sykes S."/>
            <person name="Wortman J."/>
            <person name="Nusbaum C."/>
            <person name="Birren B."/>
        </authorList>
    </citation>
    <scope>NUCLEOTIDE SEQUENCE [LARGE SCALE GENOMIC DNA]</scope>
    <source>
        <strain evidence="11 12">CBS 101466</strain>
    </source>
</reference>
<dbReference type="InterPro" id="IPR049730">
    <property type="entry name" value="SNF2/RAD54-like_C"/>
</dbReference>
<dbReference type="Gene3D" id="3.40.50.10810">
    <property type="entry name" value="Tandem AAA-ATPase domain"/>
    <property type="match status" value="1"/>
</dbReference>
<keyword evidence="3 7" id="KW-0863">Zinc-finger</keyword>
<dbReference type="HOGENOM" id="CLU_001592_2_0_1"/>
<dbReference type="InterPro" id="IPR000330">
    <property type="entry name" value="SNF2_N"/>
</dbReference>
<dbReference type="SUPFAM" id="SSF57850">
    <property type="entry name" value="RING/U-box"/>
    <property type="match status" value="1"/>
</dbReference>
<evidence type="ECO:0000256" key="3">
    <source>
        <dbReference type="ARBA" id="ARBA00022771"/>
    </source>
</evidence>
<evidence type="ECO:0000259" key="9">
    <source>
        <dbReference type="PROSITE" id="PS50089"/>
    </source>
</evidence>
<dbReference type="GO" id="GO:0008270">
    <property type="term" value="F:zinc ion binding"/>
    <property type="evidence" value="ECO:0007669"/>
    <property type="project" value="UniProtKB-KW"/>
</dbReference>
<dbReference type="Gene3D" id="3.40.50.300">
    <property type="entry name" value="P-loop containing nucleotide triphosphate hydrolases"/>
    <property type="match status" value="1"/>
</dbReference>
<dbReference type="EMBL" id="KB822722">
    <property type="protein sequence ID" value="ETN38893.1"/>
    <property type="molecule type" value="Genomic_DNA"/>
</dbReference>
<dbReference type="PROSITE" id="PS50089">
    <property type="entry name" value="ZF_RING_2"/>
    <property type="match status" value="1"/>
</dbReference>
<evidence type="ECO:0000259" key="10">
    <source>
        <dbReference type="PROSITE" id="PS51194"/>
    </source>
</evidence>
<feature type="domain" description="Helicase C-terminal" evidence="10">
    <location>
        <begin position="1171"/>
        <end position="1315"/>
    </location>
</feature>
<proteinExistence type="predicted"/>
<dbReference type="Gene3D" id="3.30.40.10">
    <property type="entry name" value="Zinc/RING finger domain, C3HC4 (zinc finger)"/>
    <property type="match status" value="1"/>
</dbReference>
<dbReference type="GO" id="GO:0005634">
    <property type="term" value="C:nucleus"/>
    <property type="evidence" value="ECO:0007669"/>
    <property type="project" value="TreeGrafter"/>
</dbReference>
<dbReference type="SMART" id="SM00487">
    <property type="entry name" value="DEXDc"/>
    <property type="match status" value="1"/>
</dbReference>
<dbReference type="InterPro" id="IPR027417">
    <property type="entry name" value="P-loop_NTPase"/>
</dbReference>
<dbReference type="eggNOG" id="KOG0298">
    <property type="taxonomic scope" value="Eukaryota"/>
</dbReference>
<evidence type="ECO:0000313" key="12">
    <source>
        <dbReference type="Proteomes" id="UP000030752"/>
    </source>
</evidence>
<dbReference type="Proteomes" id="UP000030752">
    <property type="component" value="Unassembled WGS sequence"/>
</dbReference>
<name>W2RT38_CYPE1</name>
<dbReference type="InterPro" id="IPR038718">
    <property type="entry name" value="SNF2-like_sf"/>
</dbReference>
<dbReference type="InterPro" id="IPR001650">
    <property type="entry name" value="Helicase_C-like"/>
</dbReference>
<feature type="region of interest" description="Disordered" evidence="8">
    <location>
        <begin position="1120"/>
        <end position="1143"/>
    </location>
</feature>
<dbReference type="PROSITE" id="PS51194">
    <property type="entry name" value="HELICASE_CTER"/>
    <property type="match status" value="1"/>
</dbReference>
<dbReference type="RefSeq" id="XP_008719482.1">
    <property type="nucleotide sequence ID" value="XM_008721260.1"/>
</dbReference>
<evidence type="ECO:0000256" key="7">
    <source>
        <dbReference type="PROSITE-ProRule" id="PRU00175"/>
    </source>
</evidence>
<evidence type="ECO:0000256" key="5">
    <source>
        <dbReference type="ARBA" id="ARBA00022833"/>
    </source>
</evidence>
<dbReference type="PROSITE" id="PS00518">
    <property type="entry name" value="ZF_RING_1"/>
    <property type="match status" value="1"/>
</dbReference>
<keyword evidence="1" id="KW-0479">Metal-binding</keyword>
<dbReference type="GO" id="GO:0006974">
    <property type="term" value="P:DNA damage response"/>
    <property type="evidence" value="ECO:0007669"/>
    <property type="project" value="TreeGrafter"/>
</dbReference>
<dbReference type="InterPro" id="IPR052583">
    <property type="entry name" value="ATP-helicase/E3_Ub-Ligase"/>
</dbReference>
<dbReference type="SMART" id="SM00184">
    <property type="entry name" value="RING"/>
    <property type="match status" value="1"/>
</dbReference>
<dbReference type="SUPFAM" id="SSF52540">
    <property type="entry name" value="P-loop containing nucleoside triphosphate hydrolases"/>
    <property type="match status" value="2"/>
</dbReference>
<dbReference type="InParanoid" id="W2RT38"/>
<dbReference type="InterPro" id="IPR013083">
    <property type="entry name" value="Znf_RING/FYVE/PHD"/>
</dbReference>
<dbReference type="InterPro" id="IPR001841">
    <property type="entry name" value="Znf_RING"/>
</dbReference>
<organism evidence="11 12">
    <name type="scientific">Cyphellophora europaea (strain CBS 101466)</name>
    <name type="common">Phialophora europaea</name>
    <dbReference type="NCBI Taxonomy" id="1220924"/>
    <lineage>
        <taxon>Eukaryota</taxon>
        <taxon>Fungi</taxon>
        <taxon>Dikarya</taxon>
        <taxon>Ascomycota</taxon>
        <taxon>Pezizomycotina</taxon>
        <taxon>Eurotiomycetes</taxon>
        <taxon>Chaetothyriomycetidae</taxon>
        <taxon>Chaetothyriales</taxon>
        <taxon>Cyphellophoraceae</taxon>
        <taxon>Cyphellophora</taxon>
    </lineage>
</organism>
<dbReference type="GO" id="GO:0016787">
    <property type="term" value="F:hydrolase activity"/>
    <property type="evidence" value="ECO:0007669"/>
    <property type="project" value="UniProtKB-KW"/>
</dbReference>
<dbReference type="GO" id="GO:0000209">
    <property type="term" value="P:protein polyubiquitination"/>
    <property type="evidence" value="ECO:0007669"/>
    <property type="project" value="TreeGrafter"/>
</dbReference>
<dbReference type="PANTHER" id="PTHR45865:SF1">
    <property type="entry name" value="E3 UBIQUITIN-PROTEIN LIGASE SHPRH"/>
    <property type="match status" value="1"/>
</dbReference>
<dbReference type="VEuPathDB" id="FungiDB:HMPREF1541_06935"/>
<accession>W2RT38</accession>
<evidence type="ECO:0000256" key="4">
    <source>
        <dbReference type="ARBA" id="ARBA00022801"/>
    </source>
</evidence>
<keyword evidence="12" id="KW-1185">Reference proteome</keyword>
<dbReference type="InterPro" id="IPR059033">
    <property type="entry name" value="C144_05_dom"/>
</dbReference>
<keyword evidence="5" id="KW-0862">Zinc</keyword>
<dbReference type="OrthoDB" id="5330228at2759"/>
<keyword evidence="4" id="KW-0378">Hydrolase</keyword>
<dbReference type="GO" id="GO:0061630">
    <property type="term" value="F:ubiquitin protein ligase activity"/>
    <property type="evidence" value="ECO:0007669"/>
    <property type="project" value="TreeGrafter"/>
</dbReference>
<sequence length="1412" mass="160005">MDTDGPQSKRRKLSNSDDVAASHYLPLARTTVEVSLVPVKKPSPIPFDEEIAIKTVRRTADGGLELVVNKGTPRSASTWTFTTSSPTNAHTHQILEDAPNMLPKAKMSGGHYLQACHNATLYQRDSIIELKVELLWCNTTSLWDKVDEALRDILDTYLPLGDENEPVEEAWQPREFYDNVHVPPKDSTDSAAIKIDGFLTNLYPFQRRTLRWMLRREGVTVDSEGCIEPVESEPGLPPGFVQVRGLDDQILYINRALATISSNYNEVVKAFQTPRGGLLADEMGLGKTLAVVGTVCCHRRPLVPALARGNNPRTSGATLIITPPTLLDQWREEIGEHTSSLRVVNYEGMKSSKRSFEDLMDDLAASDIVLTTYNVISREVHYVKEKPDRALRNKARTDTPKSPLTEISWWRVCLDEAQMVESGVSNAATVARLVPREIAWAVTGTPLRKAHRDLYGIMIFLRYQPWGWSPKLWDRLVDFHRPLFRSLISEIAIRHTKDYVREDLRLPPQNRHTITLPFTAVEEQHYENMFDEMCNAVNLRIDGSPRRDDWDPDDPKIVEEMRKWLSRLRQTCLHPEVGARNRRALGRGGGPLRTVGQVLDVMIDQTEGNLRTEQRALLMSQIRRGQMLENSKATKDALAVWQNSYKEATIIVDECRKRLEAEIEYQKQEKAKNERKAEESNDPDEEDELDANIQTFRQRLRSALEVQHICIFFVGNAFYQLKSKEDEVKPDSEEFYALEKQETEAYDEAKKIRGELLAEVLTKANKLINSVRTKRSDDTPEALTPMKPHDEYTGIESRKICEKLYNYCEAMNEQGVYFHELRQKMIDFLRQALIDDDAGVELQGDEYETSTKHQDEMYVYMEALRVLFADRSDAITGLENQLIKHEVRGFIRNAKEGEGPAPELMLKLLAERSQVHIDTEQIGSLRGIVAEARHLVTMLQVQEAAGSARARAELAVTEKLLSYSQQLATTRSRTLAQLEQEVNLFRDTMNSRLDYYRALQKISDTVAPYEEERIGEPLDQQVFDDTINGERAVSDKISTLASKRRYLIHLKDESTSSAPRVCTICQTEFEVGTLTVCGHQFCKECIQLWWHESKNCPVCKRRLYLHDFHDITYKPAEMAVQAESPESSNSSASSPESPRSQSIYTDLSTKTVNEIKNMDLHGPSFGSKVDMLIRHILWLREHDYGTKCIVFSQYHDFLDVLARAFKQHGISATAFDDKNGIQRFKVDPAIECFLLHAKAHSAGLNLVCASHVFLCEPLLATAVELQAIARVHRIGQHQATTVWMYIIAGTIEESIYEMSFARRLEHIKRNVKKVGKSKAGSSATSGTVTPKLLGETVIDQANSLELQEADLKKLLTTGKKGGEFVDKADLWQCLFGRRKVKETVFGGGGAGGKLDGEMGRLLRANAAEARID</sequence>
<evidence type="ECO:0000256" key="8">
    <source>
        <dbReference type="SAM" id="MobiDB-lite"/>
    </source>
</evidence>
<dbReference type="CDD" id="cd18070">
    <property type="entry name" value="DEXQc_SHPRH"/>
    <property type="match status" value="1"/>
</dbReference>
<dbReference type="Pfam" id="PF00176">
    <property type="entry name" value="SNF2-rel_dom"/>
    <property type="match status" value="1"/>
</dbReference>
<evidence type="ECO:0000256" key="2">
    <source>
        <dbReference type="ARBA" id="ARBA00022741"/>
    </source>
</evidence>
<evidence type="ECO:0000313" key="11">
    <source>
        <dbReference type="EMBL" id="ETN38893.1"/>
    </source>
</evidence>
<dbReference type="CDD" id="cd18793">
    <property type="entry name" value="SF2_C_SNF"/>
    <property type="match status" value="1"/>
</dbReference>
<dbReference type="FunCoup" id="W2RT38">
    <property type="interactions" value="223"/>
</dbReference>
<dbReference type="GeneID" id="19974274"/>
<keyword evidence="2" id="KW-0547">Nucleotide-binding</keyword>
<dbReference type="PANTHER" id="PTHR45865">
    <property type="entry name" value="E3 UBIQUITIN-PROTEIN LIGASE SHPRH FAMILY MEMBER"/>
    <property type="match status" value="1"/>
</dbReference>
<feature type="compositionally biased region" description="Low complexity" evidence="8">
    <location>
        <begin position="1123"/>
        <end position="1142"/>
    </location>
</feature>
<dbReference type="GO" id="GO:0005524">
    <property type="term" value="F:ATP binding"/>
    <property type="evidence" value="ECO:0007669"/>
    <property type="project" value="InterPro"/>
</dbReference>
<feature type="domain" description="RING-type" evidence="9">
    <location>
        <begin position="1062"/>
        <end position="1100"/>
    </location>
</feature>
<dbReference type="InterPro" id="IPR017907">
    <property type="entry name" value="Znf_RING_CS"/>
</dbReference>
<dbReference type="STRING" id="1220924.W2RT38"/>
<evidence type="ECO:0000256" key="1">
    <source>
        <dbReference type="ARBA" id="ARBA00022723"/>
    </source>
</evidence>
<dbReference type="InterPro" id="IPR014001">
    <property type="entry name" value="Helicase_ATP-bd"/>
</dbReference>
<feature type="compositionally biased region" description="Basic and acidic residues" evidence="8">
    <location>
        <begin position="667"/>
        <end position="679"/>
    </location>
</feature>
<feature type="region of interest" description="Disordered" evidence="8">
    <location>
        <begin position="667"/>
        <end position="688"/>
    </location>
</feature>
<dbReference type="Pfam" id="PF00271">
    <property type="entry name" value="Helicase_C"/>
    <property type="match status" value="1"/>
</dbReference>